<dbReference type="OrthoDB" id="5809921at2"/>
<sequence length="352" mass="39875">MYGFSIFMNADLDDRVRSYINTMASHGFGGIFTSMHIPEDDTSLYQARLGVLGKLAKAHQLTLMVDISGDALEKSGFSFDRLDDLKSVGVTGLRMDYHISNETIAKVSQTMTVSLNASTITQADIDELRQYHAEFKNLEAWHNYYPRPETGLSREIFLKKNHFLKQNGFTVMAFVPGDDQLRQPLYETLPTLEDHRQMHPLAALLDMKQLSVDHIYIGDGGLKPYTSLQCQRFIHDDTLMLRAIAQTDDFQYVEGDHENRQDSARDVIRSAYARFKTIPSISPENTVVRSVGAITIDNCDYGRYMGEIQLVKHDLAADKKVNKVGYVIDDDIDLIAYIGAGQKFIIEKETKK</sequence>
<evidence type="ECO:0000259" key="1">
    <source>
        <dbReference type="Pfam" id="PF05913"/>
    </source>
</evidence>
<organism evidence="3 4">
    <name type="scientific">Pseudolactococcus plantarum</name>
    <dbReference type="NCBI Taxonomy" id="1365"/>
    <lineage>
        <taxon>Bacteria</taxon>
        <taxon>Bacillati</taxon>
        <taxon>Bacillota</taxon>
        <taxon>Bacilli</taxon>
        <taxon>Lactobacillales</taxon>
        <taxon>Streptococcaceae</taxon>
        <taxon>Pseudolactococcus</taxon>
    </lineage>
</organism>
<dbReference type="STRING" id="1348632.GCA_001591745_00921"/>
<dbReference type="GO" id="GO:0016301">
    <property type="term" value="F:kinase activity"/>
    <property type="evidence" value="ECO:0007669"/>
    <property type="project" value="UniProtKB-KW"/>
</dbReference>
<dbReference type="Gene3D" id="2.40.100.10">
    <property type="entry name" value="Cyclophilin-like"/>
    <property type="match status" value="1"/>
</dbReference>
<accession>A0A2A5RZP2</accession>
<dbReference type="PANTHER" id="PTHR38435:SF2">
    <property type="entry name" value="DUF871 DOMAIN-CONTAINING PROTEIN"/>
    <property type="match status" value="1"/>
</dbReference>
<reference evidence="3 4" key="1">
    <citation type="submission" date="2014-12" db="EMBL/GenBank/DDBJ databases">
        <title>Draft genome sequences of 10 type strains of Lactococcus.</title>
        <authorList>
            <person name="Sun Z."/>
            <person name="Zhong Z."/>
            <person name="Liu W."/>
            <person name="Zhang W."/>
            <person name="Zhang H."/>
        </authorList>
    </citation>
    <scope>NUCLEOTIDE SEQUENCE [LARGE SCALE GENOMIC DNA]</scope>
    <source>
        <strain evidence="3 4">DSM 20686</strain>
    </source>
</reference>
<name>A0A2A5RZP2_9LACT</name>
<dbReference type="InterPro" id="IPR043894">
    <property type="entry name" value="MupG_C"/>
</dbReference>
<dbReference type="InterPro" id="IPR029000">
    <property type="entry name" value="Cyclophilin-like_dom_sf"/>
</dbReference>
<dbReference type="Pfam" id="PF19200">
    <property type="entry name" value="MupG_N"/>
    <property type="match status" value="1"/>
</dbReference>
<dbReference type="RefSeq" id="WP_068162236.1">
    <property type="nucleotide sequence ID" value="NZ_JXJX01000007.1"/>
</dbReference>
<feature type="domain" description="6-phospho-N-acetylmuramidase C-terminal" evidence="1">
    <location>
        <begin position="248"/>
        <end position="346"/>
    </location>
</feature>
<evidence type="ECO:0000313" key="4">
    <source>
        <dbReference type="Proteomes" id="UP000242246"/>
    </source>
</evidence>
<dbReference type="Gene3D" id="3.20.20.70">
    <property type="entry name" value="Aldolase class I"/>
    <property type="match status" value="1"/>
</dbReference>
<dbReference type="PANTHER" id="PTHR38435">
    <property type="match status" value="1"/>
</dbReference>
<dbReference type="InterPro" id="IPR013785">
    <property type="entry name" value="Aldolase_TIM"/>
</dbReference>
<evidence type="ECO:0000259" key="2">
    <source>
        <dbReference type="Pfam" id="PF19200"/>
    </source>
</evidence>
<keyword evidence="3" id="KW-0808">Transferase</keyword>
<dbReference type="InterPro" id="IPR017853">
    <property type="entry name" value="GH"/>
</dbReference>
<gene>
    <name evidence="3" type="ORF">RU87_GL001538</name>
</gene>
<feature type="domain" description="6-phospho-N-acetylmuramidase N-terminal" evidence="2">
    <location>
        <begin position="2"/>
        <end position="223"/>
    </location>
</feature>
<keyword evidence="3" id="KW-0418">Kinase</keyword>
<dbReference type="InterPro" id="IPR008589">
    <property type="entry name" value="MupG"/>
</dbReference>
<evidence type="ECO:0000313" key="3">
    <source>
        <dbReference type="EMBL" id="PCS06685.1"/>
    </source>
</evidence>
<dbReference type="InterPro" id="IPR043797">
    <property type="entry name" value="MupG_N"/>
</dbReference>
<keyword evidence="4" id="KW-1185">Reference proteome</keyword>
<dbReference type="SUPFAM" id="SSF51445">
    <property type="entry name" value="(Trans)glycosidases"/>
    <property type="match status" value="1"/>
</dbReference>
<dbReference type="AlphaFoldDB" id="A0A2A5RZP2"/>
<dbReference type="Pfam" id="PF05913">
    <property type="entry name" value="MupG_C"/>
    <property type="match status" value="1"/>
</dbReference>
<dbReference type="Proteomes" id="UP000242246">
    <property type="component" value="Unassembled WGS sequence"/>
</dbReference>
<comment type="caution">
    <text evidence="3">The sequence shown here is derived from an EMBL/GenBank/DDBJ whole genome shotgun (WGS) entry which is preliminary data.</text>
</comment>
<dbReference type="EMBL" id="JXJX01000007">
    <property type="protein sequence ID" value="PCS06685.1"/>
    <property type="molecule type" value="Genomic_DNA"/>
</dbReference>
<proteinExistence type="predicted"/>
<dbReference type="SUPFAM" id="SSF50891">
    <property type="entry name" value="Cyclophilin-like"/>
    <property type="match status" value="1"/>
</dbReference>
<protein>
    <submittedName>
        <fullName evidence="3">Hisitdine kinase</fullName>
    </submittedName>
</protein>